<evidence type="ECO:0000313" key="3">
    <source>
        <dbReference type="Proteomes" id="UP000267096"/>
    </source>
</evidence>
<gene>
    <name evidence="2" type="ORF">ASIM_LOCUS1377</name>
</gene>
<organism evidence="4">
    <name type="scientific">Anisakis simplex</name>
    <name type="common">Herring worm</name>
    <dbReference type="NCBI Taxonomy" id="6269"/>
    <lineage>
        <taxon>Eukaryota</taxon>
        <taxon>Metazoa</taxon>
        <taxon>Ecdysozoa</taxon>
        <taxon>Nematoda</taxon>
        <taxon>Chromadorea</taxon>
        <taxon>Rhabditida</taxon>
        <taxon>Spirurina</taxon>
        <taxon>Ascaridomorpha</taxon>
        <taxon>Ascaridoidea</taxon>
        <taxon>Anisakidae</taxon>
        <taxon>Anisakis</taxon>
        <taxon>Anisakis simplex complex</taxon>
    </lineage>
</organism>
<accession>A0A0M3J1U4</accession>
<feature type="coiled-coil region" evidence="1">
    <location>
        <begin position="88"/>
        <end position="115"/>
    </location>
</feature>
<sequence length="287" mass="33313">MVDQIEENYELVEEAVLTAYDTTQQAVEQAIAAMPKSEFVQKLRQMREGGGDFTKQLTQMFEPVVKLFHTYSVQIEKLQKQFDEALDYLEKNLKIKEIKAALQDYQKKLERIDVVHEVLTKAQKLSRDYQMPEVERKLHEIHSHRQQYESKALQLYEKLKEILLNRLLVGVMSGATGNIVEKMSGERFDDIEMEKRWLDVIHFLRGKTSLETFSHDLWKKYVPTVKHIGPGEYEAEVTVPHGASSLREVLEDLHPERLLALKSSLLEKARSYALHPEVSECISMANI</sequence>
<proteinExistence type="predicted"/>
<dbReference type="WBParaSite" id="ASIM_0000149701-mRNA-1">
    <property type="protein sequence ID" value="ASIM_0000149701-mRNA-1"/>
    <property type="gene ID" value="ASIM_0000149701"/>
</dbReference>
<dbReference type="EMBL" id="UYRR01001424">
    <property type="protein sequence ID" value="VDK18698.1"/>
    <property type="molecule type" value="Genomic_DNA"/>
</dbReference>
<reference evidence="4" key="1">
    <citation type="submission" date="2017-02" db="UniProtKB">
        <authorList>
            <consortium name="WormBaseParasite"/>
        </authorList>
    </citation>
    <scope>IDENTIFICATION</scope>
</reference>
<dbReference type="AlphaFoldDB" id="A0A0M3J1U4"/>
<reference evidence="2 3" key="2">
    <citation type="submission" date="2018-11" db="EMBL/GenBank/DDBJ databases">
        <authorList>
            <consortium name="Pathogen Informatics"/>
        </authorList>
    </citation>
    <scope>NUCLEOTIDE SEQUENCE [LARGE SCALE GENOMIC DNA]</scope>
</reference>
<dbReference type="OrthoDB" id="9030481at2759"/>
<keyword evidence="3" id="KW-1185">Reference proteome</keyword>
<evidence type="ECO:0000256" key="1">
    <source>
        <dbReference type="SAM" id="Coils"/>
    </source>
</evidence>
<evidence type="ECO:0000313" key="2">
    <source>
        <dbReference type="EMBL" id="VDK18698.1"/>
    </source>
</evidence>
<dbReference type="Proteomes" id="UP000267096">
    <property type="component" value="Unassembled WGS sequence"/>
</dbReference>
<keyword evidence="1" id="KW-0175">Coiled coil</keyword>
<name>A0A0M3J1U4_ANISI</name>
<evidence type="ECO:0000313" key="4">
    <source>
        <dbReference type="WBParaSite" id="ASIM_0000149701-mRNA-1"/>
    </source>
</evidence>
<protein>
    <submittedName>
        <fullName evidence="4">OLFM1</fullName>
    </submittedName>
</protein>